<gene>
    <name evidence="1" type="ORF">PMG25_23225</name>
</gene>
<accession>A0ABT7BDZ5</accession>
<sequence>MLNYNGSGQPDQTPNIELLVNLLETIAQVTHEPLKAEFVESLVQSIVTPKERFSQKGHVVEQESFSQKRHAVEQRGIQLTPDLVKLISRTSENQLQKALAIYDTYGSPVYSPSGLFFTLLKNESSASA</sequence>
<evidence type="ECO:0000313" key="1">
    <source>
        <dbReference type="EMBL" id="MDJ1177007.1"/>
    </source>
</evidence>
<protein>
    <submittedName>
        <fullName evidence="1">Uncharacterized protein</fullName>
    </submittedName>
</protein>
<keyword evidence="2" id="KW-1185">Reference proteome</keyword>
<dbReference type="EMBL" id="JAQOSO010000117">
    <property type="protein sequence ID" value="MDJ1177007.1"/>
    <property type="molecule type" value="Genomic_DNA"/>
</dbReference>
<organism evidence="1 2">
    <name type="scientific">Roseofilum capinflatum BLCC-M114</name>
    <dbReference type="NCBI Taxonomy" id="3022440"/>
    <lineage>
        <taxon>Bacteria</taxon>
        <taxon>Bacillati</taxon>
        <taxon>Cyanobacteriota</taxon>
        <taxon>Cyanophyceae</taxon>
        <taxon>Desertifilales</taxon>
        <taxon>Desertifilaceae</taxon>
        <taxon>Roseofilum</taxon>
        <taxon>Roseofilum capinflatum</taxon>
    </lineage>
</organism>
<comment type="caution">
    <text evidence="1">The sequence shown here is derived from an EMBL/GenBank/DDBJ whole genome shotgun (WGS) entry which is preliminary data.</text>
</comment>
<dbReference type="Proteomes" id="UP001235849">
    <property type="component" value="Unassembled WGS sequence"/>
</dbReference>
<reference evidence="1 2" key="1">
    <citation type="submission" date="2023-01" db="EMBL/GenBank/DDBJ databases">
        <title>Novel diversity within Roseofilum (Cyanobacteria; Desertifilaceae) from marine benthic mats with descriptions of four novel species.</title>
        <authorList>
            <person name="Wang Y."/>
            <person name="Berthold D.E."/>
            <person name="Hu J."/>
            <person name="Lefler F.W."/>
            <person name="Laughinghouse H.D. IV."/>
        </authorList>
    </citation>
    <scope>NUCLEOTIDE SEQUENCE [LARGE SCALE GENOMIC DNA]</scope>
    <source>
        <strain evidence="1 2">BLCC-M114</strain>
    </source>
</reference>
<proteinExistence type="predicted"/>
<name>A0ABT7BDZ5_9CYAN</name>
<dbReference type="RefSeq" id="WP_283769275.1">
    <property type="nucleotide sequence ID" value="NZ_JAQOSO010000117.1"/>
</dbReference>
<evidence type="ECO:0000313" key="2">
    <source>
        <dbReference type="Proteomes" id="UP001235849"/>
    </source>
</evidence>